<keyword evidence="2" id="KW-0645">Protease</keyword>
<dbReference type="InterPro" id="IPR002725">
    <property type="entry name" value="YgjP-like_metallopeptidase"/>
</dbReference>
<name>A0ABN1IGQ5_9GAMM</name>
<dbReference type="EMBL" id="BAAAEU010000006">
    <property type="protein sequence ID" value="GAA0713049.1"/>
    <property type="molecule type" value="Genomic_DNA"/>
</dbReference>
<dbReference type="RefSeq" id="WP_343789235.1">
    <property type="nucleotide sequence ID" value="NZ_BAAAEU010000006.1"/>
</dbReference>
<reference evidence="2 3" key="1">
    <citation type="journal article" date="2019" name="Int. J. Syst. Evol. Microbiol.">
        <title>The Global Catalogue of Microorganisms (GCM) 10K type strain sequencing project: providing services to taxonomists for standard genome sequencing and annotation.</title>
        <authorList>
            <consortium name="The Broad Institute Genomics Platform"/>
            <consortium name="The Broad Institute Genome Sequencing Center for Infectious Disease"/>
            <person name="Wu L."/>
            <person name="Ma J."/>
        </authorList>
    </citation>
    <scope>NUCLEOTIDE SEQUENCE [LARGE SCALE GENOMIC DNA]</scope>
    <source>
        <strain evidence="2 3">JCM 15421</strain>
    </source>
</reference>
<protein>
    <submittedName>
        <fullName evidence="2">SprT family zinc-dependent metalloprotease</fullName>
    </submittedName>
</protein>
<dbReference type="PANTHER" id="PTHR30399:SF1">
    <property type="entry name" value="UTP PYROPHOSPHATASE"/>
    <property type="match status" value="1"/>
</dbReference>
<dbReference type="Gene3D" id="3.30.2010.10">
    <property type="entry name" value="Metalloproteases ('zincins'), catalytic domain"/>
    <property type="match status" value="1"/>
</dbReference>
<accession>A0ABN1IGQ5</accession>
<feature type="domain" description="YgjP-like metallopeptidase" evidence="1">
    <location>
        <begin position="29"/>
        <end position="235"/>
    </location>
</feature>
<organism evidence="2 3">
    <name type="scientific">Dokdonella soli</name>
    <dbReference type="NCBI Taxonomy" id="529810"/>
    <lineage>
        <taxon>Bacteria</taxon>
        <taxon>Pseudomonadati</taxon>
        <taxon>Pseudomonadota</taxon>
        <taxon>Gammaproteobacteria</taxon>
        <taxon>Lysobacterales</taxon>
        <taxon>Rhodanobacteraceae</taxon>
        <taxon>Dokdonella</taxon>
    </lineage>
</organism>
<evidence type="ECO:0000313" key="2">
    <source>
        <dbReference type="EMBL" id="GAA0713049.1"/>
    </source>
</evidence>
<dbReference type="PANTHER" id="PTHR30399">
    <property type="entry name" value="UNCHARACTERIZED PROTEIN YGJP"/>
    <property type="match status" value="1"/>
</dbReference>
<keyword evidence="2" id="KW-0482">Metalloprotease</keyword>
<dbReference type="GO" id="GO:0008237">
    <property type="term" value="F:metallopeptidase activity"/>
    <property type="evidence" value="ECO:0007669"/>
    <property type="project" value="UniProtKB-KW"/>
</dbReference>
<dbReference type="Proteomes" id="UP001501523">
    <property type="component" value="Unassembled WGS sequence"/>
</dbReference>
<proteinExistence type="predicted"/>
<dbReference type="InterPro" id="IPR053136">
    <property type="entry name" value="UTP_pyrophosphatase-like"/>
</dbReference>
<keyword evidence="2" id="KW-0378">Hydrolase</keyword>
<keyword evidence="3" id="KW-1185">Reference proteome</keyword>
<dbReference type="CDD" id="cd07344">
    <property type="entry name" value="M48_yhfN_like"/>
    <property type="match status" value="1"/>
</dbReference>
<dbReference type="Pfam" id="PF01863">
    <property type="entry name" value="YgjP-like"/>
    <property type="match status" value="1"/>
</dbReference>
<comment type="caution">
    <text evidence="2">The sequence shown here is derived from an EMBL/GenBank/DDBJ whole genome shotgun (WGS) entry which is preliminary data.</text>
</comment>
<evidence type="ECO:0000259" key="1">
    <source>
        <dbReference type="Pfam" id="PF01863"/>
    </source>
</evidence>
<gene>
    <name evidence="2" type="ORF">GCM10009105_16200</name>
</gene>
<sequence>MDLANNYLELATTAGDTIKVLRKSHPRARRLRLTVTPGGARVTYPEGTHPAQVFAFLRKHGEWLERKLDELNLGSAPPPLKPGAATVMPLRGETTRLSWRDGAYPQIEQLDDRLVLTLPRPHGKSTLPAARALLRSFLEAQIRRDVSRYLARYCPELGRAPTAIKLRPLKSLWGSLDTRDRVTLDLALALAPPAALRYVVVHELCHLRIRSHSPRFWALVESLYPDWREQRDWLRIHGQALKAELTRLIHAPLD</sequence>
<evidence type="ECO:0000313" key="3">
    <source>
        <dbReference type="Proteomes" id="UP001501523"/>
    </source>
</evidence>